<feature type="compositionally biased region" description="Polar residues" evidence="1">
    <location>
        <begin position="114"/>
        <end position="125"/>
    </location>
</feature>
<sequence length="125" mass="13078">MAKYLDERGDPVSKTHDADREEFSARETRPGGLGLRVLAVLTGGLFLALLAWGAVELWGEMNDSDQATQTEQTQPAPSSEQTGSVGNQTPAPADGQQPSPTDRDPTAPSGTGGPSQQTSPDGTEK</sequence>
<accession>A0ABY8D8X5</accession>
<reference evidence="3 4" key="1">
    <citation type="submission" date="2023-03" db="EMBL/GenBank/DDBJ databases">
        <authorList>
            <person name="Kaur S."/>
            <person name="Espinosa-Saiz D."/>
            <person name="Velazquez E."/>
            <person name="Menendez E."/>
            <person name="diCenzo G.C."/>
        </authorList>
    </citation>
    <scope>NUCLEOTIDE SEQUENCE [LARGE SCALE GENOMIC DNA]</scope>
    <source>
        <strain evidence="3 4">LMG 24692</strain>
    </source>
</reference>
<feature type="transmembrane region" description="Helical" evidence="2">
    <location>
        <begin position="33"/>
        <end position="55"/>
    </location>
</feature>
<organism evidence="3 4">
    <name type="scientific">Sinorhizobium garamanticum</name>
    <dbReference type="NCBI Taxonomy" id="680247"/>
    <lineage>
        <taxon>Bacteria</taxon>
        <taxon>Pseudomonadati</taxon>
        <taxon>Pseudomonadota</taxon>
        <taxon>Alphaproteobacteria</taxon>
        <taxon>Hyphomicrobiales</taxon>
        <taxon>Rhizobiaceae</taxon>
        <taxon>Sinorhizobium/Ensifer group</taxon>
        <taxon>Sinorhizobium</taxon>
    </lineage>
</organism>
<dbReference type="RefSeq" id="WP_280659391.1">
    <property type="nucleotide sequence ID" value="NZ_CP120373.1"/>
</dbReference>
<feature type="compositionally biased region" description="Polar residues" evidence="1">
    <location>
        <begin position="78"/>
        <end position="100"/>
    </location>
</feature>
<proteinExistence type="predicted"/>
<protein>
    <recommendedName>
        <fullName evidence="5">Transmembrane protein</fullName>
    </recommendedName>
</protein>
<evidence type="ECO:0000256" key="1">
    <source>
        <dbReference type="SAM" id="MobiDB-lite"/>
    </source>
</evidence>
<feature type="region of interest" description="Disordered" evidence="1">
    <location>
        <begin position="1"/>
        <end position="33"/>
    </location>
</feature>
<feature type="region of interest" description="Disordered" evidence="1">
    <location>
        <begin position="63"/>
        <end position="125"/>
    </location>
</feature>
<dbReference type="Proteomes" id="UP001229355">
    <property type="component" value="Chromosome 1"/>
</dbReference>
<keyword evidence="2" id="KW-0812">Transmembrane</keyword>
<feature type="compositionally biased region" description="Basic and acidic residues" evidence="1">
    <location>
        <begin position="1"/>
        <end position="29"/>
    </location>
</feature>
<keyword evidence="4" id="KW-1185">Reference proteome</keyword>
<dbReference type="EMBL" id="CP120373">
    <property type="protein sequence ID" value="WEX87335.1"/>
    <property type="molecule type" value="Genomic_DNA"/>
</dbReference>
<keyword evidence="2" id="KW-0472">Membrane</keyword>
<keyword evidence="2" id="KW-1133">Transmembrane helix</keyword>
<feature type="compositionally biased region" description="Low complexity" evidence="1">
    <location>
        <begin position="66"/>
        <end position="77"/>
    </location>
</feature>
<evidence type="ECO:0000256" key="2">
    <source>
        <dbReference type="SAM" id="Phobius"/>
    </source>
</evidence>
<gene>
    <name evidence="3" type="ORF">PZN02_003716</name>
</gene>
<evidence type="ECO:0000313" key="4">
    <source>
        <dbReference type="Proteomes" id="UP001229355"/>
    </source>
</evidence>
<name>A0ABY8D8X5_9HYPH</name>
<evidence type="ECO:0008006" key="5">
    <source>
        <dbReference type="Google" id="ProtNLM"/>
    </source>
</evidence>
<evidence type="ECO:0000313" key="3">
    <source>
        <dbReference type="EMBL" id="WEX87335.1"/>
    </source>
</evidence>